<evidence type="ECO:0000256" key="1">
    <source>
        <dbReference type="SAM" id="Phobius"/>
    </source>
</evidence>
<proteinExistence type="predicted"/>
<organism evidence="2">
    <name type="scientific">Salix viminalis</name>
    <name type="common">Common osier</name>
    <name type="synonym">Basket willow</name>
    <dbReference type="NCBI Taxonomy" id="40686"/>
    <lineage>
        <taxon>Eukaryota</taxon>
        <taxon>Viridiplantae</taxon>
        <taxon>Streptophyta</taxon>
        <taxon>Embryophyta</taxon>
        <taxon>Tracheophyta</taxon>
        <taxon>Spermatophyta</taxon>
        <taxon>Magnoliopsida</taxon>
        <taxon>eudicotyledons</taxon>
        <taxon>Gunneridae</taxon>
        <taxon>Pentapetalae</taxon>
        <taxon>rosids</taxon>
        <taxon>fabids</taxon>
        <taxon>Malpighiales</taxon>
        <taxon>Salicaceae</taxon>
        <taxon>Saliceae</taxon>
        <taxon>Salix</taxon>
    </lineage>
</organism>
<feature type="transmembrane region" description="Helical" evidence="1">
    <location>
        <begin position="35"/>
        <end position="60"/>
    </location>
</feature>
<protein>
    <submittedName>
        <fullName evidence="2">Uncharacterized protein</fullName>
    </submittedName>
</protein>
<accession>A0A6N2MPC5</accession>
<keyword evidence="1" id="KW-0472">Membrane</keyword>
<name>A0A6N2MPC5_SALVM</name>
<dbReference type="EMBL" id="CAADRP010001719">
    <property type="protein sequence ID" value="VFU49925.1"/>
    <property type="molecule type" value="Genomic_DNA"/>
</dbReference>
<keyword evidence="1" id="KW-0812">Transmembrane</keyword>
<keyword evidence="1" id="KW-1133">Transmembrane helix</keyword>
<evidence type="ECO:0000313" key="2">
    <source>
        <dbReference type="EMBL" id="VFU49925.1"/>
    </source>
</evidence>
<gene>
    <name evidence="2" type="ORF">SVIM_LOCUS331143</name>
</gene>
<reference evidence="2" key="1">
    <citation type="submission" date="2019-03" db="EMBL/GenBank/DDBJ databases">
        <authorList>
            <person name="Mank J."/>
            <person name="Almeida P."/>
        </authorList>
    </citation>
    <scope>NUCLEOTIDE SEQUENCE</scope>
    <source>
        <strain evidence="2">78183</strain>
    </source>
</reference>
<dbReference type="AlphaFoldDB" id="A0A6N2MPC5"/>
<sequence length="70" mass="7514">MDAPSKQEMSSYDQVKRRHEDKGCLHALSVNPSSFLLLTTCSLYAAAAAAMKLVSAAAVLRSLVQEMEAA</sequence>